<evidence type="ECO:0000256" key="1">
    <source>
        <dbReference type="SAM" id="SignalP"/>
    </source>
</evidence>
<gene>
    <name evidence="3" type="ORF">IAB80_00935</name>
</gene>
<dbReference type="AlphaFoldDB" id="A0A9D9IRG5"/>
<comment type="caution">
    <text evidence="3">The sequence shown here is derived from an EMBL/GenBank/DDBJ whole genome shotgun (WGS) entry which is preliminary data.</text>
</comment>
<dbReference type="InterPro" id="IPR049236">
    <property type="entry name" value="DUF6850"/>
</dbReference>
<dbReference type="Proteomes" id="UP000823771">
    <property type="component" value="Unassembled WGS sequence"/>
</dbReference>
<feature type="signal peptide" evidence="1">
    <location>
        <begin position="1"/>
        <end position="20"/>
    </location>
</feature>
<feature type="domain" description="DUF6850" evidence="2">
    <location>
        <begin position="46"/>
        <end position="534"/>
    </location>
</feature>
<name>A0A9D9IRG5_9BACT</name>
<evidence type="ECO:0000259" key="2">
    <source>
        <dbReference type="Pfam" id="PF21012"/>
    </source>
</evidence>
<reference evidence="3" key="1">
    <citation type="submission" date="2020-10" db="EMBL/GenBank/DDBJ databases">
        <authorList>
            <person name="Gilroy R."/>
        </authorList>
    </citation>
    <scope>NUCLEOTIDE SEQUENCE</scope>
    <source>
        <strain evidence="3">2478</strain>
    </source>
</reference>
<proteinExistence type="predicted"/>
<organism evidence="3 4">
    <name type="scientific">Candidatus Cryptobacteroides excrementipullorum</name>
    <dbReference type="NCBI Taxonomy" id="2840761"/>
    <lineage>
        <taxon>Bacteria</taxon>
        <taxon>Pseudomonadati</taxon>
        <taxon>Bacteroidota</taxon>
        <taxon>Bacteroidia</taxon>
        <taxon>Bacteroidales</taxon>
        <taxon>Candidatus Cryptobacteroides</taxon>
    </lineage>
</organism>
<feature type="chain" id="PRO_5038714645" description="DUF6850 domain-containing protein" evidence="1">
    <location>
        <begin position="21"/>
        <end position="534"/>
    </location>
</feature>
<protein>
    <recommendedName>
        <fullName evidence="2">DUF6850 domain-containing protein</fullName>
    </recommendedName>
</protein>
<accession>A0A9D9IRG5</accession>
<reference evidence="3" key="2">
    <citation type="journal article" date="2021" name="PeerJ">
        <title>Extensive microbial diversity within the chicken gut microbiome revealed by metagenomics and culture.</title>
        <authorList>
            <person name="Gilroy R."/>
            <person name="Ravi A."/>
            <person name="Getino M."/>
            <person name="Pursley I."/>
            <person name="Horton D.L."/>
            <person name="Alikhan N.F."/>
            <person name="Baker D."/>
            <person name="Gharbi K."/>
            <person name="Hall N."/>
            <person name="Watson M."/>
            <person name="Adriaenssens E.M."/>
            <person name="Foster-Nyarko E."/>
            <person name="Jarju S."/>
            <person name="Secka A."/>
            <person name="Antonio M."/>
            <person name="Oren A."/>
            <person name="Chaudhuri R.R."/>
            <person name="La Ragione R."/>
            <person name="Hildebrand F."/>
            <person name="Pallen M.J."/>
        </authorList>
    </citation>
    <scope>NUCLEOTIDE SEQUENCE</scope>
    <source>
        <strain evidence="3">2478</strain>
    </source>
</reference>
<dbReference type="EMBL" id="JADILZ010000013">
    <property type="protein sequence ID" value="MBO8477458.1"/>
    <property type="molecule type" value="Genomic_DNA"/>
</dbReference>
<evidence type="ECO:0000313" key="4">
    <source>
        <dbReference type="Proteomes" id="UP000823771"/>
    </source>
</evidence>
<evidence type="ECO:0000313" key="3">
    <source>
        <dbReference type="EMBL" id="MBO8477458.1"/>
    </source>
</evidence>
<keyword evidence="1" id="KW-0732">Signal</keyword>
<dbReference type="Pfam" id="PF21012">
    <property type="entry name" value="DUF6850"/>
    <property type="match status" value="1"/>
</dbReference>
<sequence length="534" mass="58974">MRFKFFITVIAALLPAVLSAEEGTGRQYRDFYFVRSISPWLSSVNAAGLHTLVPGRISVAGAGFEKADGALIGTEGSDDSWEAGAFTESYVRVSPKIAFSGRLSYSNFRGRNMGGPVFMDPSYNPVNFYESTDTTTGVKTRELYTLSGGIAYAFDGRWSIGGKVDYQTGNCAKRKDPRFLNSWSDIFLSAGGRFAPSGRFSAGVAFIYRKTLETVTGSIYGTSDKQYYILVDYGGFWGKREQFGSDNGYISTSDSRPMYNSFYGAALQLDFGRSDAVRFFSELSWMKRSGYYGERGSSSVTYTEHSGHVFRYSGVLTAASGRAVHRVSLDLEYSPLKNYENIYRETTVQGQSPVVEYFGKNKVLDRNTAGLSLSYAGYLGLEDSRPEWEYGASVTAGLCSFTAVSYPFYRHQDVVRFSGELFGKKNVTVRKNILSVSAGCGYAAGSGTENRDGEYVTSTSELPFSGDAYLHRDFEYRTAGRVSVSLTFRYTRMAGKGIAVYVEAGDRFTRAVEEPVYLHGASRNVFTLSIGCFF</sequence>